<proteinExistence type="predicted"/>
<dbReference type="Gene3D" id="1.25.40.10">
    <property type="entry name" value="Tetratricopeptide repeat domain"/>
    <property type="match status" value="1"/>
</dbReference>
<dbReference type="Pfam" id="PF06041">
    <property type="entry name" value="DUF924"/>
    <property type="match status" value="1"/>
</dbReference>
<evidence type="ECO:0000313" key="2">
    <source>
        <dbReference type="Proteomes" id="UP001583177"/>
    </source>
</evidence>
<organism evidence="1 2">
    <name type="scientific">Diaporthe australafricana</name>
    <dbReference type="NCBI Taxonomy" id="127596"/>
    <lineage>
        <taxon>Eukaryota</taxon>
        <taxon>Fungi</taxon>
        <taxon>Dikarya</taxon>
        <taxon>Ascomycota</taxon>
        <taxon>Pezizomycotina</taxon>
        <taxon>Sordariomycetes</taxon>
        <taxon>Sordariomycetidae</taxon>
        <taxon>Diaporthales</taxon>
        <taxon>Diaporthaceae</taxon>
        <taxon>Diaporthe</taxon>
    </lineage>
</organism>
<dbReference type="SUPFAM" id="SSF48452">
    <property type="entry name" value="TPR-like"/>
    <property type="match status" value="1"/>
</dbReference>
<accession>A0ABR3W5K3</accession>
<dbReference type="InterPro" id="IPR010323">
    <property type="entry name" value="DUF924"/>
</dbReference>
<dbReference type="Proteomes" id="UP001583177">
    <property type="component" value="Unassembled WGS sequence"/>
</dbReference>
<protein>
    <submittedName>
        <fullName evidence="1">Uncharacterized protein</fullName>
    </submittedName>
</protein>
<dbReference type="InterPro" id="IPR011990">
    <property type="entry name" value="TPR-like_helical_dom_sf"/>
</dbReference>
<sequence>MHDLHSIITPLLLRQMSRARVPWPPTHRITGKELVTEFFSDDSRFSTAAKMAWPALQALSHIHGPGTVPDMTVFLPSPEDPEFPQQAFGMHVLLDQAPRVLFKSIDGRWTSWFDQIARKLYDFYYGLPERLRPWTRDVWAGSTFEHWMCVAIEFNATMAHHESTGDQRLSAARMEQLRRAVEGYSGHRDPVRDGSTPPLDEYSMIDIVSHVDLDQDWPFHVAAFFFFMVDESHVPIIDRFGRYPYRNAIEGRDSTVDELKWIQKTGHFAEARPDVARRVRQDMAAGRWTPLGDGQGEERAERDAVGNIAPESSLKVAIQMDGSKWPVKQNDFQRLFGWSKHGLSCAQ</sequence>
<evidence type="ECO:0000313" key="1">
    <source>
        <dbReference type="EMBL" id="KAL1853568.1"/>
    </source>
</evidence>
<name>A0ABR3W5K3_9PEZI</name>
<dbReference type="EMBL" id="JAWRVE010000148">
    <property type="protein sequence ID" value="KAL1853568.1"/>
    <property type="molecule type" value="Genomic_DNA"/>
</dbReference>
<reference evidence="1 2" key="1">
    <citation type="journal article" date="2024" name="IMA Fungus">
        <title>IMA Genome - F19 : A genome assembly and annotation guide to empower mycologists, including annotated draft genome sequences of Ceratocystis pirilliformis, Diaporthe australafricana, Fusarium ophioides, Paecilomyces lecythidis, and Sporothrix stenoceras.</title>
        <authorList>
            <person name="Aylward J."/>
            <person name="Wilson A.M."/>
            <person name="Visagie C.M."/>
            <person name="Spraker J."/>
            <person name="Barnes I."/>
            <person name="Buitendag C."/>
            <person name="Ceriani C."/>
            <person name="Del Mar Angel L."/>
            <person name="du Plessis D."/>
            <person name="Fuchs T."/>
            <person name="Gasser K."/>
            <person name="Kramer D."/>
            <person name="Li W."/>
            <person name="Munsamy K."/>
            <person name="Piso A."/>
            <person name="Price J.L."/>
            <person name="Sonnekus B."/>
            <person name="Thomas C."/>
            <person name="van der Nest A."/>
            <person name="van Dijk A."/>
            <person name="van Heerden A."/>
            <person name="van Vuuren N."/>
            <person name="Yilmaz N."/>
            <person name="Duong T.A."/>
            <person name="van der Merwe N.A."/>
            <person name="Wingfield M.J."/>
            <person name="Wingfield B.D."/>
        </authorList>
    </citation>
    <scope>NUCLEOTIDE SEQUENCE [LARGE SCALE GENOMIC DNA]</scope>
    <source>
        <strain evidence="1 2">CMW 18300</strain>
    </source>
</reference>
<comment type="caution">
    <text evidence="1">The sequence shown here is derived from an EMBL/GenBank/DDBJ whole genome shotgun (WGS) entry which is preliminary data.</text>
</comment>
<gene>
    <name evidence="1" type="ORF">Daus18300_011772</name>
</gene>
<keyword evidence="2" id="KW-1185">Reference proteome</keyword>